<evidence type="ECO:0000313" key="3">
    <source>
        <dbReference type="Proteomes" id="UP001059596"/>
    </source>
</evidence>
<accession>A0A9P9YVT6</accession>
<comment type="caution">
    <text evidence="2">The sequence shown here is derived from an EMBL/GenBank/DDBJ whole genome shotgun (WGS) entry which is preliminary data.</text>
</comment>
<keyword evidence="1" id="KW-0812">Transmembrane</keyword>
<evidence type="ECO:0000256" key="1">
    <source>
        <dbReference type="SAM" id="Phobius"/>
    </source>
</evidence>
<gene>
    <name evidence="2" type="ORF">M5D96_000169</name>
</gene>
<name>A0A9P9YVT6_9MUSC</name>
<keyword evidence="1" id="KW-0472">Membrane</keyword>
<dbReference type="OrthoDB" id="7868677at2759"/>
<proteinExistence type="predicted"/>
<sequence>MDSDQTAQCVVYSVVVCVLLIIVGLLIFIVSVFVLGPVIDAVQVRIVEINETTTRDMEPVHDYDYD</sequence>
<feature type="transmembrane region" description="Helical" evidence="1">
    <location>
        <begin position="12"/>
        <end position="35"/>
    </location>
</feature>
<keyword evidence="3" id="KW-1185">Reference proteome</keyword>
<dbReference type="Proteomes" id="UP001059596">
    <property type="component" value="Chromosome 3R"/>
</dbReference>
<keyword evidence="1" id="KW-1133">Transmembrane helix</keyword>
<evidence type="ECO:0000313" key="2">
    <source>
        <dbReference type="EMBL" id="KAI8044021.1"/>
    </source>
</evidence>
<organism evidence="2 3">
    <name type="scientific">Drosophila gunungcola</name>
    <name type="common">fruit fly</name>
    <dbReference type="NCBI Taxonomy" id="103775"/>
    <lineage>
        <taxon>Eukaryota</taxon>
        <taxon>Metazoa</taxon>
        <taxon>Ecdysozoa</taxon>
        <taxon>Arthropoda</taxon>
        <taxon>Hexapoda</taxon>
        <taxon>Insecta</taxon>
        <taxon>Pterygota</taxon>
        <taxon>Neoptera</taxon>
        <taxon>Endopterygota</taxon>
        <taxon>Diptera</taxon>
        <taxon>Brachycera</taxon>
        <taxon>Muscomorpha</taxon>
        <taxon>Ephydroidea</taxon>
        <taxon>Drosophilidae</taxon>
        <taxon>Drosophila</taxon>
        <taxon>Sophophora</taxon>
    </lineage>
</organism>
<dbReference type="EMBL" id="JAMKOV010000001">
    <property type="protein sequence ID" value="KAI8044021.1"/>
    <property type="molecule type" value="Genomic_DNA"/>
</dbReference>
<dbReference type="AlphaFoldDB" id="A0A9P9YVT6"/>
<reference evidence="2" key="1">
    <citation type="journal article" date="2023" name="Genome Biol. Evol.">
        <title>Long-read-based Genome Assembly of Drosophila gunungcola Reveals Fewer Chemosensory Genes in Flower-breeding Species.</title>
        <authorList>
            <person name="Negi A."/>
            <person name="Liao B.Y."/>
            <person name="Yeh S.D."/>
        </authorList>
    </citation>
    <scope>NUCLEOTIDE SEQUENCE</scope>
    <source>
        <strain evidence="2">Sukarami</strain>
    </source>
</reference>
<protein>
    <submittedName>
        <fullName evidence="2">Uncharacterized protein</fullName>
    </submittedName>
</protein>